<keyword evidence="1" id="KW-0812">Transmembrane</keyword>
<reference evidence="2 3" key="1">
    <citation type="submission" date="2020-08" db="EMBL/GenBank/DDBJ databases">
        <authorList>
            <person name="Seo M.-J."/>
        </authorList>
    </citation>
    <scope>NUCLEOTIDE SEQUENCE [LARGE SCALE GENOMIC DNA]</scope>
    <source>
        <strain evidence="2 3">KIGAM211</strain>
    </source>
</reference>
<accession>A0A7X0VAL5</accession>
<organism evidence="2 3">
    <name type="scientific">Nocardioides luti</name>
    <dbReference type="NCBI Taxonomy" id="2761101"/>
    <lineage>
        <taxon>Bacteria</taxon>
        <taxon>Bacillati</taxon>
        <taxon>Actinomycetota</taxon>
        <taxon>Actinomycetes</taxon>
        <taxon>Propionibacteriales</taxon>
        <taxon>Nocardioidaceae</taxon>
        <taxon>Nocardioides</taxon>
    </lineage>
</organism>
<comment type="caution">
    <text evidence="2">The sequence shown here is derived from an EMBL/GenBank/DDBJ whole genome shotgun (WGS) entry which is preliminary data.</text>
</comment>
<keyword evidence="3" id="KW-1185">Reference proteome</keyword>
<evidence type="ECO:0000313" key="2">
    <source>
        <dbReference type="EMBL" id="MBB6627899.1"/>
    </source>
</evidence>
<keyword evidence="1" id="KW-0472">Membrane</keyword>
<keyword evidence="1" id="KW-1133">Transmembrane helix</keyword>
<dbReference type="RefSeq" id="WP_185253006.1">
    <property type="nucleotide sequence ID" value="NZ_JACKXE010000001.1"/>
</dbReference>
<proteinExistence type="predicted"/>
<feature type="transmembrane region" description="Helical" evidence="1">
    <location>
        <begin position="116"/>
        <end position="136"/>
    </location>
</feature>
<dbReference type="AlphaFoldDB" id="A0A7X0VAL5"/>
<dbReference type="Proteomes" id="UP000523955">
    <property type="component" value="Unassembled WGS sequence"/>
</dbReference>
<dbReference type="EMBL" id="JACKXE010000001">
    <property type="protein sequence ID" value="MBB6627899.1"/>
    <property type="molecule type" value="Genomic_DNA"/>
</dbReference>
<evidence type="ECO:0000256" key="1">
    <source>
        <dbReference type="SAM" id="Phobius"/>
    </source>
</evidence>
<sequence>MKRRPRIKPLLLVLLMVVMINLPLVHSSWVNWRVERSGIDVTATVTGGGSVPAAEQPEYLVSFRFDKDIDPQQTEWNAEVDEATAQRAVDSKEIRVRVLRGQPAAYTAEGEVTHRFGLVATLLADLALLLVLLLFWRFRGTLRAPLVAVAIGDVTRCAPESLLERVEGDLYLIRGEVSVIEDGRITLDLGDRQVQVQLDGHANPVGYQQPAEVRGRLIG</sequence>
<gene>
    <name evidence="2" type="ORF">H5V45_11275</name>
</gene>
<evidence type="ECO:0000313" key="3">
    <source>
        <dbReference type="Proteomes" id="UP000523955"/>
    </source>
</evidence>
<protein>
    <submittedName>
        <fullName evidence="2">Uncharacterized protein</fullName>
    </submittedName>
</protein>
<name>A0A7X0VAL5_9ACTN</name>